<dbReference type="SUPFAM" id="SSF56112">
    <property type="entry name" value="Protein kinase-like (PK-like)"/>
    <property type="match status" value="1"/>
</dbReference>
<sequence length="151" mass="17538">MSKLEILNNEFTDKVPITKGMSGDQKFRITCSEGSRFLLRISDINQYERKQAEFNMLRKAYENGIRVSKPIEFGVYDKKHIYQLTEWCEGKDLEILSPQLPKEQLYSLGQKAAAILLKIHAISAPADAEPWLKRFEQKICTRLVYLKTIHC</sequence>
<dbReference type="Pfam" id="PF01636">
    <property type="entry name" value="APH"/>
    <property type="match status" value="1"/>
</dbReference>
<protein>
    <recommendedName>
        <fullName evidence="1">Aminoglycoside phosphotransferase domain-containing protein</fullName>
    </recommendedName>
</protein>
<feature type="domain" description="Aminoglycoside phosphotransferase" evidence="1">
    <location>
        <begin position="16"/>
        <end position="134"/>
    </location>
</feature>
<comment type="caution">
    <text evidence="2">The sequence shown here is derived from an EMBL/GenBank/DDBJ whole genome shotgun (WGS) entry which is preliminary data.</text>
</comment>
<dbReference type="PANTHER" id="PTHR41283">
    <property type="entry name" value="AMINOGLYCOSIDE PHOSPHOTRANSFERASE"/>
    <property type="match status" value="1"/>
</dbReference>
<dbReference type="InterPro" id="IPR011009">
    <property type="entry name" value="Kinase-like_dom_sf"/>
</dbReference>
<dbReference type="PANTHER" id="PTHR41283:SF1">
    <property type="entry name" value="AMINOGLYCOSIDE PHOSPHOTRANSFERASE DOMAIN-CONTAINING PROTEIN"/>
    <property type="match status" value="1"/>
</dbReference>
<proteinExistence type="predicted"/>
<dbReference type="AlphaFoldDB" id="A0A645BYU2"/>
<evidence type="ECO:0000313" key="2">
    <source>
        <dbReference type="EMBL" id="MPM70512.1"/>
    </source>
</evidence>
<gene>
    <name evidence="2" type="ORF">SDC9_117467</name>
</gene>
<accession>A0A645BYU2</accession>
<name>A0A645BYU2_9ZZZZ</name>
<dbReference type="EMBL" id="VSSQ01023518">
    <property type="protein sequence ID" value="MPM70512.1"/>
    <property type="molecule type" value="Genomic_DNA"/>
</dbReference>
<dbReference type="InterPro" id="IPR002575">
    <property type="entry name" value="Aminoglycoside_PTrfase"/>
</dbReference>
<evidence type="ECO:0000259" key="1">
    <source>
        <dbReference type="Pfam" id="PF01636"/>
    </source>
</evidence>
<reference evidence="2" key="1">
    <citation type="submission" date="2019-08" db="EMBL/GenBank/DDBJ databases">
        <authorList>
            <person name="Kucharzyk K."/>
            <person name="Murdoch R.W."/>
            <person name="Higgins S."/>
            <person name="Loffler F."/>
        </authorList>
    </citation>
    <scope>NUCLEOTIDE SEQUENCE</scope>
</reference>
<organism evidence="2">
    <name type="scientific">bioreactor metagenome</name>
    <dbReference type="NCBI Taxonomy" id="1076179"/>
    <lineage>
        <taxon>unclassified sequences</taxon>
        <taxon>metagenomes</taxon>
        <taxon>ecological metagenomes</taxon>
    </lineage>
</organism>